<evidence type="ECO:0000313" key="2">
    <source>
        <dbReference type="EMBL" id="MFC4665881.1"/>
    </source>
</evidence>
<accession>A0ABV9K882</accession>
<name>A0ABV9K882_9PORP</name>
<comment type="caution">
    <text evidence="2">The sequence shown here is derived from an EMBL/GenBank/DDBJ whole genome shotgun (WGS) entry which is preliminary data.</text>
</comment>
<feature type="chain" id="PRO_5046359896" description="Lipoprotein" evidence="1">
    <location>
        <begin position="25"/>
        <end position="523"/>
    </location>
</feature>
<dbReference type="Proteomes" id="UP001596020">
    <property type="component" value="Unassembled WGS sequence"/>
</dbReference>
<sequence length="523" mass="58736">MIRKNILKLILFGFIIALPLASCKDDFDRISSSQADQPSFSQDTVKLDTLFSDVTSSTRQLMIYNRNKKSIRLDRVYLSDPKSGFRVNVDGHAGHEFRDLTILPGDSMYVFVEANFRRDDKALLIEEVKDKLMFECRGQSSSVLLQGYRCNADVVSEIHISKDSVLNSPLPLLVKDSIVIDKGATLTIGAGSRICFFAKSYVKVNGSLKTQGTVEKPVVLEGLRQDMMLSDLPYPLVSGQWGGIRFGETSLDNRLEYTIIKNAVNGLYFMGERSPQDPLLYMLGCQITNMKGYGIYAVGGHIALDNSEVSNTYNSTLQLQGSSFVSRACTFVNFYLFDSRFSPTLNYYDSYKVGNGERSHVQGSAFRMTNCIVDGTKSINVPKESKDSKGVLAGEMYLIMADSSLFDEIVHVDHSYLRMPQNNLIPSAMKDCLLSQDTINMKKYRYYYSLGYKEDKGKDVLSFVFDFRPLQSVAPFMNMGVAIPELSNDRYGVARNNPPTPGCYTPVASPTPTKALYYYKRRR</sequence>
<proteinExistence type="predicted"/>
<evidence type="ECO:0008006" key="4">
    <source>
        <dbReference type="Google" id="ProtNLM"/>
    </source>
</evidence>
<dbReference type="RefSeq" id="WP_380078405.1">
    <property type="nucleotide sequence ID" value="NZ_JBHSGO010000147.1"/>
</dbReference>
<evidence type="ECO:0000313" key="3">
    <source>
        <dbReference type="Proteomes" id="UP001596020"/>
    </source>
</evidence>
<protein>
    <recommendedName>
        <fullName evidence="4">Lipoprotein</fullName>
    </recommendedName>
</protein>
<organism evidence="2 3">
    <name type="scientific">Falsiporphyromonas endometrii</name>
    <dbReference type="NCBI Taxonomy" id="1387297"/>
    <lineage>
        <taxon>Bacteria</taxon>
        <taxon>Pseudomonadati</taxon>
        <taxon>Bacteroidota</taxon>
        <taxon>Bacteroidia</taxon>
        <taxon>Bacteroidales</taxon>
        <taxon>Porphyromonadaceae</taxon>
        <taxon>Falsiporphyromonas</taxon>
    </lineage>
</organism>
<keyword evidence="3" id="KW-1185">Reference proteome</keyword>
<evidence type="ECO:0000256" key="1">
    <source>
        <dbReference type="SAM" id="SignalP"/>
    </source>
</evidence>
<reference evidence="3" key="1">
    <citation type="journal article" date="2019" name="Int. J. Syst. Evol. Microbiol.">
        <title>The Global Catalogue of Microorganisms (GCM) 10K type strain sequencing project: providing services to taxonomists for standard genome sequencing and annotation.</title>
        <authorList>
            <consortium name="The Broad Institute Genomics Platform"/>
            <consortium name="The Broad Institute Genome Sequencing Center for Infectious Disease"/>
            <person name="Wu L."/>
            <person name="Ma J."/>
        </authorList>
    </citation>
    <scope>NUCLEOTIDE SEQUENCE [LARGE SCALE GENOMIC DNA]</scope>
    <source>
        <strain evidence="3">CGMCC 4.7357</strain>
    </source>
</reference>
<dbReference type="InterPro" id="IPR011050">
    <property type="entry name" value="Pectin_lyase_fold/virulence"/>
</dbReference>
<dbReference type="SUPFAM" id="SSF51126">
    <property type="entry name" value="Pectin lyase-like"/>
    <property type="match status" value="1"/>
</dbReference>
<keyword evidence="1" id="KW-0732">Signal</keyword>
<feature type="signal peptide" evidence="1">
    <location>
        <begin position="1"/>
        <end position="24"/>
    </location>
</feature>
<dbReference type="EMBL" id="JBHSGO010000147">
    <property type="protein sequence ID" value="MFC4665881.1"/>
    <property type="molecule type" value="Genomic_DNA"/>
</dbReference>
<gene>
    <name evidence="2" type="ORF">ACFO3G_04590</name>
</gene>